<dbReference type="InterPro" id="IPR036034">
    <property type="entry name" value="PDZ_sf"/>
</dbReference>
<dbReference type="Proteomes" id="UP000571084">
    <property type="component" value="Unassembled WGS sequence"/>
</dbReference>
<dbReference type="InterPro" id="IPR007963">
    <property type="entry name" value="Peptidase_M61_catalytic"/>
</dbReference>
<dbReference type="SMART" id="SM00228">
    <property type="entry name" value="PDZ"/>
    <property type="match status" value="1"/>
</dbReference>
<dbReference type="RefSeq" id="WP_245182249.1">
    <property type="nucleotide sequence ID" value="NZ_JAAOZT010000003.1"/>
</dbReference>
<comment type="caution">
    <text evidence="2">The sequence shown here is derived from an EMBL/GenBank/DDBJ whole genome shotgun (WGS) entry which is preliminary data.</text>
</comment>
<dbReference type="Gene3D" id="1.10.390.10">
    <property type="entry name" value="Neutral Protease Domain 2"/>
    <property type="match status" value="1"/>
</dbReference>
<dbReference type="InterPro" id="IPR040756">
    <property type="entry name" value="Peptidase_M61_N"/>
</dbReference>
<proteinExistence type="predicted"/>
<dbReference type="GO" id="GO:0008237">
    <property type="term" value="F:metallopeptidase activity"/>
    <property type="evidence" value="ECO:0007669"/>
    <property type="project" value="UniProtKB-KW"/>
</dbReference>
<dbReference type="Gene3D" id="2.30.42.10">
    <property type="match status" value="1"/>
</dbReference>
<gene>
    <name evidence="2" type="ORF">HNR39_003372</name>
</gene>
<protein>
    <submittedName>
        <fullName evidence="2">Putative metalloprotease with PDZ domain</fullName>
    </submittedName>
</protein>
<dbReference type="Pfam" id="PF17899">
    <property type="entry name" value="Peptidase_M61_N"/>
    <property type="match status" value="1"/>
</dbReference>
<dbReference type="EMBL" id="JACHHQ010000007">
    <property type="protein sequence ID" value="MBB5201519.1"/>
    <property type="molecule type" value="Genomic_DNA"/>
</dbReference>
<dbReference type="Gene3D" id="2.60.40.3650">
    <property type="match status" value="1"/>
</dbReference>
<keyword evidence="2" id="KW-0378">Hydrolase</keyword>
<name>A0A840RYR7_9BURK</name>
<keyword evidence="3" id="KW-1185">Reference proteome</keyword>
<reference evidence="2 3" key="1">
    <citation type="submission" date="2020-08" db="EMBL/GenBank/DDBJ databases">
        <title>Genomic Encyclopedia of Type Strains, Phase IV (KMG-IV): sequencing the most valuable type-strain genomes for metagenomic binning, comparative biology and taxonomic classification.</title>
        <authorList>
            <person name="Goeker M."/>
        </authorList>
    </citation>
    <scope>NUCLEOTIDE SEQUENCE [LARGE SCALE GENOMIC DNA]</scope>
    <source>
        <strain evidence="2 3">DSM 23240</strain>
    </source>
</reference>
<evidence type="ECO:0000259" key="1">
    <source>
        <dbReference type="PROSITE" id="PS50106"/>
    </source>
</evidence>
<dbReference type="PROSITE" id="PS50106">
    <property type="entry name" value="PDZ"/>
    <property type="match status" value="1"/>
</dbReference>
<dbReference type="GO" id="GO:0006508">
    <property type="term" value="P:proteolysis"/>
    <property type="evidence" value="ECO:0007669"/>
    <property type="project" value="UniProtKB-KW"/>
</dbReference>
<dbReference type="SUPFAM" id="SSF55486">
    <property type="entry name" value="Metalloproteases ('zincins'), catalytic domain"/>
    <property type="match status" value="1"/>
</dbReference>
<organism evidence="2 3">
    <name type="scientific">Glaciimonas immobilis</name>
    <dbReference type="NCBI Taxonomy" id="728004"/>
    <lineage>
        <taxon>Bacteria</taxon>
        <taxon>Pseudomonadati</taxon>
        <taxon>Pseudomonadota</taxon>
        <taxon>Betaproteobacteria</taxon>
        <taxon>Burkholderiales</taxon>
        <taxon>Oxalobacteraceae</taxon>
        <taxon>Glaciimonas</taxon>
    </lineage>
</organism>
<sequence length="693" mass="75992">MPESMQKSSIKTLAKAVQKSSNKSIGYRSSTRVAKHDIKADAKPCAKLSRSLVDKTSGKAAIKLLVRSSSAAVSKRNVLSSASAPSSALQYSIVAADPAAHLFAVTLVIDAPAAVGQIVALPAWIPGSYMIREFGRHIVQIRGESNGRTIALKKRDKHSWQAAPCEGPLTLHYQVYAWDLSVRAAHLDQTHGFFNGTSVFLRVVGQESARHIVDIQRPSGDAYSDWRIATALPTLKAARGAFGSYAASNYDELIDHPVEMGLFQLATFKAHGVPHEIAITGNVPNLDMTRLSADLKKICETQIAFFEPAGSKFAKQAPMQRYVFLTLAVGDGYGGLEHRASTALICARADLPVKGQPETSDGYRTFLGLCSHEYFHTWNVKRIKPAAFAPYDLQVENYTPLLWLFEGFTSYYDDLMLFRCGLIDEAQYLKMVAKTINGVLLGSGRRKQSVADSSFDAWVKYYRQDENAPNAIISYYTKGSLVALALDLMIRSETRNKKSLDDVMRALWQKYGRDFFADNALSGRGVTEAEVEALFDAVTGLKLKRFFDRYVHGTEDLPLAKLFANAGVVINDNRNDSRNSAKPGLGARITRIGAESKIANVYEGGAAHRAGLSAGDVLMALDGIRVTASLDVLLARYRVGDSVTIHVFRRDELLVFSVKLLADATPQFDLKVESKPVALLSARNAWLEGRSGR</sequence>
<dbReference type="InterPro" id="IPR027268">
    <property type="entry name" value="Peptidase_M4/M1_CTD_sf"/>
</dbReference>
<evidence type="ECO:0000313" key="3">
    <source>
        <dbReference type="Proteomes" id="UP000571084"/>
    </source>
</evidence>
<keyword evidence="2" id="KW-0645">Protease</keyword>
<keyword evidence="2" id="KW-0482">Metalloprotease</keyword>
<dbReference type="InterPro" id="IPR001478">
    <property type="entry name" value="PDZ"/>
</dbReference>
<dbReference type="SUPFAM" id="SSF50156">
    <property type="entry name" value="PDZ domain-like"/>
    <property type="match status" value="1"/>
</dbReference>
<dbReference type="AlphaFoldDB" id="A0A840RYR7"/>
<feature type="domain" description="PDZ" evidence="1">
    <location>
        <begin position="567"/>
        <end position="651"/>
    </location>
</feature>
<dbReference type="Pfam" id="PF05299">
    <property type="entry name" value="Peptidase_M61"/>
    <property type="match status" value="1"/>
</dbReference>
<dbReference type="Pfam" id="PF13180">
    <property type="entry name" value="PDZ_2"/>
    <property type="match status" value="1"/>
</dbReference>
<accession>A0A840RYR7</accession>
<evidence type="ECO:0000313" key="2">
    <source>
        <dbReference type="EMBL" id="MBB5201519.1"/>
    </source>
</evidence>